<feature type="region of interest" description="Disordered" evidence="1">
    <location>
        <begin position="78"/>
        <end position="97"/>
    </location>
</feature>
<dbReference type="HAMAP" id="MF_00386">
    <property type="entry name" value="UPF0161_YidD"/>
    <property type="match status" value="1"/>
</dbReference>
<dbReference type="SMART" id="SM01234">
    <property type="entry name" value="Haemolytic"/>
    <property type="match status" value="1"/>
</dbReference>
<comment type="caution">
    <text evidence="2">The sequence shown here is derived from an EMBL/GenBank/DDBJ whole genome shotgun (WGS) entry which is preliminary data.</text>
</comment>
<dbReference type="NCBIfam" id="TIGR00278">
    <property type="entry name" value="membrane protein insertion efficiency factor YidD"/>
    <property type="match status" value="1"/>
</dbReference>
<dbReference type="InterPro" id="IPR002696">
    <property type="entry name" value="Membr_insert_effic_factor_YidD"/>
</dbReference>
<dbReference type="Pfam" id="PF01809">
    <property type="entry name" value="YidD"/>
    <property type="match status" value="1"/>
</dbReference>
<evidence type="ECO:0000256" key="1">
    <source>
        <dbReference type="SAM" id="MobiDB-lite"/>
    </source>
</evidence>
<dbReference type="PANTHER" id="PTHR33383">
    <property type="entry name" value="MEMBRANE PROTEIN INSERTION EFFICIENCY FACTOR-RELATED"/>
    <property type="match status" value="1"/>
</dbReference>
<proteinExistence type="inferred from homology"/>
<sequence length="97" mass="10366">MYGSGKEGKAVSIASRAGIVLIRGYQIFVSPLLGHNCRFYPSCSQYAAEALAVHGFLKGVFLAAKRIGKCAPWHPGGYDPVPPRHEKGGAYISEDGD</sequence>
<evidence type="ECO:0000313" key="2">
    <source>
        <dbReference type="EMBL" id="MPM00350.1"/>
    </source>
</evidence>
<gene>
    <name evidence="2" type="primary">yidD_6</name>
    <name evidence="2" type="ORF">SDC9_46574</name>
</gene>
<accession>A0A644W988</accession>
<organism evidence="2">
    <name type="scientific">bioreactor metagenome</name>
    <dbReference type="NCBI Taxonomy" id="1076179"/>
    <lineage>
        <taxon>unclassified sequences</taxon>
        <taxon>metagenomes</taxon>
        <taxon>ecological metagenomes</taxon>
    </lineage>
</organism>
<dbReference type="EMBL" id="VSSQ01000724">
    <property type="protein sequence ID" value="MPM00350.1"/>
    <property type="molecule type" value="Genomic_DNA"/>
</dbReference>
<dbReference type="AlphaFoldDB" id="A0A644W988"/>
<dbReference type="PANTHER" id="PTHR33383:SF1">
    <property type="entry name" value="MEMBRANE PROTEIN INSERTION EFFICIENCY FACTOR-RELATED"/>
    <property type="match status" value="1"/>
</dbReference>
<protein>
    <submittedName>
        <fullName evidence="2">Putative membrane protein insertion efficiency factor</fullName>
    </submittedName>
</protein>
<reference evidence="2" key="1">
    <citation type="submission" date="2019-08" db="EMBL/GenBank/DDBJ databases">
        <authorList>
            <person name="Kucharzyk K."/>
            <person name="Murdoch R.W."/>
            <person name="Higgins S."/>
            <person name="Loffler F."/>
        </authorList>
    </citation>
    <scope>NUCLEOTIDE SEQUENCE</scope>
</reference>
<name>A0A644W988_9ZZZZ</name>